<evidence type="ECO:0000313" key="4">
    <source>
        <dbReference type="Proteomes" id="UP000631576"/>
    </source>
</evidence>
<dbReference type="EMBL" id="JACOPE010000001">
    <property type="protein sequence ID" value="MBC5682454.1"/>
    <property type="molecule type" value="Genomic_DNA"/>
</dbReference>
<keyword evidence="4" id="KW-1185">Reference proteome</keyword>
<dbReference type="Pfam" id="PF10112">
    <property type="entry name" value="Halogen_Hydrol"/>
    <property type="match status" value="1"/>
</dbReference>
<keyword evidence="2" id="KW-0472">Membrane</keyword>
<keyword evidence="2" id="KW-0812">Transmembrane</keyword>
<evidence type="ECO:0000256" key="1">
    <source>
        <dbReference type="SAM" id="MobiDB-lite"/>
    </source>
</evidence>
<feature type="compositionally biased region" description="Basic and acidic residues" evidence="1">
    <location>
        <begin position="255"/>
        <end position="280"/>
    </location>
</feature>
<gene>
    <name evidence="3" type="ORF">H8S40_02475</name>
</gene>
<organism evidence="3 4">
    <name type="scientific">Ruminococcus hominis</name>
    <dbReference type="NCBI Taxonomy" id="2763065"/>
    <lineage>
        <taxon>Bacteria</taxon>
        <taxon>Bacillati</taxon>
        <taxon>Bacillota</taxon>
        <taxon>Clostridia</taxon>
        <taxon>Eubacteriales</taxon>
        <taxon>Oscillospiraceae</taxon>
        <taxon>Ruminococcus</taxon>
    </lineage>
</organism>
<reference evidence="3 4" key="1">
    <citation type="submission" date="2020-08" db="EMBL/GenBank/DDBJ databases">
        <title>Genome public.</title>
        <authorList>
            <person name="Liu C."/>
            <person name="Sun Q."/>
        </authorList>
    </citation>
    <scope>NUCLEOTIDE SEQUENCE [LARGE SCALE GENOMIC DNA]</scope>
    <source>
        <strain evidence="3 4">NSJ-13</strain>
    </source>
</reference>
<dbReference type="RefSeq" id="WP_117990226.1">
    <property type="nucleotide sequence ID" value="NZ_JACOPE010000001.1"/>
</dbReference>
<name>A0ABR7G4V7_9FIRM</name>
<dbReference type="InterPro" id="IPR018770">
    <property type="entry name" value="ChloroindolylP_hydrolase"/>
</dbReference>
<proteinExistence type="predicted"/>
<comment type="caution">
    <text evidence="3">The sequence shown here is derived from an EMBL/GenBank/DDBJ whole genome shotgun (WGS) entry which is preliminary data.</text>
</comment>
<evidence type="ECO:0000313" key="3">
    <source>
        <dbReference type="EMBL" id="MBC5682454.1"/>
    </source>
</evidence>
<sequence length="425" mass="48107">MKNQDWERFGEDIKRSVQDAVDSGDFSRLNQTITNTVNGAADAFADTMRNVGDRVNQNRRPRYGETFYGMPQYEKKTQQKRANSQEGQVNNRYSTGGFVTPTKPMLYRSTSAAKVGAIVMSVCGYMMSGFNFLVCISAVIALVVGVSNKAGVLAVAIIFGILGIATTLIGVAGTKKIGGIKRFRQYLQTMGGKEYCDIRKLAEYVGKNEKYVLKDIKNMIRRGWFIQGHLDTQEKCLISSHDAYRQYTDMMEQQQEQKDTLERQQKAAEEERKKKEEKGLTPEVQEIVEAGEEYIRKIHESNDAIPGEEISAKISRMEMLVDKIFDRVEENPETVGDLHRLMNYYLPTTVKLLEAYEELDRQPIQGDNILSSKDEIEKTLDTLNIAFEKLLDAMFQDTAWDVASDISVLKTMLAQEGLTEDGLKK</sequence>
<evidence type="ECO:0000256" key="2">
    <source>
        <dbReference type="SAM" id="Phobius"/>
    </source>
</evidence>
<feature type="transmembrane region" description="Helical" evidence="2">
    <location>
        <begin position="115"/>
        <end position="144"/>
    </location>
</feature>
<keyword evidence="2" id="KW-1133">Transmembrane helix</keyword>
<protein>
    <submittedName>
        <fullName evidence="3">5-bromo-4-chloroindolyl phosphate hydrolysis family protein</fullName>
    </submittedName>
</protein>
<accession>A0ABR7G4V7</accession>
<feature type="transmembrane region" description="Helical" evidence="2">
    <location>
        <begin position="150"/>
        <end position="174"/>
    </location>
</feature>
<dbReference type="Proteomes" id="UP000631576">
    <property type="component" value="Unassembled WGS sequence"/>
</dbReference>
<feature type="region of interest" description="Disordered" evidence="1">
    <location>
        <begin position="251"/>
        <end position="281"/>
    </location>
</feature>